<protein>
    <submittedName>
        <fullName evidence="8">Membrane protein</fullName>
    </submittedName>
</protein>
<dbReference type="InterPro" id="IPR051258">
    <property type="entry name" value="Diverse_Substrate_Transporter"/>
</dbReference>
<dbReference type="Pfam" id="PF00892">
    <property type="entry name" value="EamA"/>
    <property type="match status" value="2"/>
</dbReference>
<feature type="domain" description="EamA" evidence="7">
    <location>
        <begin position="10"/>
        <end position="142"/>
    </location>
</feature>
<dbReference type="GO" id="GO:0005886">
    <property type="term" value="C:plasma membrane"/>
    <property type="evidence" value="ECO:0007669"/>
    <property type="project" value="UniProtKB-SubCell"/>
</dbReference>
<feature type="domain" description="EamA" evidence="7">
    <location>
        <begin position="155"/>
        <end position="288"/>
    </location>
</feature>
<accession>A0A014MTS8</accession>
<feature type="transmembrane region" description="Helical" evidence="6">
    <location>
        <begin position="71"/>
        <end position="92"/>
    </location>
</feature>
<evidence type="ECO:0000259" key="7">
    <source>
        <dbReference type="Pfam" id="PF00892"/>
    </source>
</evidence>
<evidence type="ECO:0000256" key="5">
    <source>
        <dbReference type="ARBA" id="ARBA00023136"/>
    </source>
</evidence>
<dbReference type="PANTHER" id="PTHR42920">
    <property type="entry name" value="OS03G0707200 PROTEIN-RELATED"/>
    <property type="match status" value="1"/>
</dbReference>
<evidence type="ECO:0000256" key="2">
    <source>
        <dbReference type="ARBA" id="ARBA00022475"/>
    </source>
</evidence>
<keyword evidence="9" id="KW-1185">Reference proteome</keyword>
<reference evidence="8 9" key="1">
    <citation type="submission" date="2014-01" db="EMBL/GenBank/DDBJ databases">
        <title>Interspecies Systems Biology Uncovers Metabolites Affecting C. elegans Gene Expression and Life History Traits.</title>
        <authorList>
            <person name="Watson E."/>
            <person name="Macneil L.T."/>
            <person name="Ritter A.D."/>
            <person name="Yilmaz L.S."/>
            <person name="Rosebrock A.P."/>
            <person name="Caudy A.A."/>
            <person name="Walhout A.J."/>
        </authorList>
    </citation>
    <scope>NUCLEOTIDE SEQUENCE [LARGE SCALE GENOMIC DNA]</scope>
    <source>
        <strain evidence="8 9">DA1877</strain>
    </source>
</reference>
<feature type="transmembrane region" description="Helical" evidence="6">
    <location>
        <begin position="218"/>
        <end position="234"/>
    </location>
</feature>
<dbReference type="AlphaFoldDB" id="A0A014MTS8"/>
<evidence type="ECO:0000256" key="1">
    <source>
        <dbReference type="ARBA" id="ARBA00004651"/>
    </source>
</evidence>
<dbReference type="InterPro" id="IPR000620">
    <property type="entry name" value="EamA_dom"/>
</dbReference>
<evidence type="ECO:0000313" key="9">
    <source>
        <dbReference type="Proteomes" id="UP000020766"/>
    </source>
</evidence>
<dbReference type="SUPFAM" id="SSF103481">
    <property type="entry name" value="Multidrug resistance efflux transporter EmrE"/>
    <property type="match status" value="2"/>
</dbReference>
<organism evidence="8 9">
    <name type="scientific">Comamonas aquatica DA1877</name>
    <dbReference type="NCBI Taxonomy" id="1457173"/>
    <lineage>
        <taxon>Bacteria</taxon>
        <taxon>Pseudomonadati</taxon>
        <taxon>Pseudomonadota</taxon>
        <taxon>Betaproteobacteria</taxon>
        <taxon>Burkholderiales</taxon>
        <taxon>Comamonadaceae</taxon>
        <taxon>Comamonas</taxon>
    </lineage>
</organism>
<evidence type="ECO:0000256" key="3">
    <source>
        <dbReference type="ARBA" id="ARBA00022692"/>
    </source>
</evidence>
<feature type="transmembrane region" description="Helical" evidence="6">
    <location>
        <begin position="270"/>
        <end position="288"/>
    </location>
</feature>
<name>A0A014MTS8_9BURK</name>
<dbReference type="InterPro" id="IPR037185">
    <property type="entry name" value="EmrE-like"/>
</dbReference>
<gene>
    <name evidence="8" type="ORF">AX13_06615</name>
</gene>
<evidence type="ECO:0000256" key="4">
    <source>
        <dbReference type="ARBA" id="ARBA00022989"/>
    </source>
</evidence>
<proteinExistence type="predicted"/>
<dbReference type="STRING" id="225991.MA05_01520"/>
<keyword evidence="5 6" id="KW-0472">Membrane</keyword>
<keyword evidence="4 6" id="KW-1133">Transmembrane helix</keyword>
<dbReference type="PATRIC" id="fig|1457173.3.peg.327"/>
<dbReference type="Proteomes" id="UP000020766">
    <property type="component" value="Unassembled WGS sequence"/>
</dbReference>
<keyword evidence="3 6" id="KW-0812">Transmembrane</keyword>
<feature type="transmembrane region" description="Helical" evidence="6">
    <location>
        <begin position="241"/>
        <end position="264"/>
    </location>
</feature>
<comment type="caution">
    <text evidence="8">The sequence shown here is derived from an EMBL/GenBank/DDBJ whole genome shotgun (WGS) entry which is preliminary data.</text>
</comment>
<feature type="transmembrane region" description="Helical" evidence="6">
    <location>
        <begin position="186"/>
        <end position="206"/>
    </location>
</feature>
<comment type="subcellular location">
    <subcellularLocation>
        <location evidence="1">Cell membrane</location>
        <topology evidence="1">Multi-pass membrane protein</topology>
    </subcellularLocation>
</comment>
<evidence type="ECO:0000313" key="8">
    <source>
        <dbReference type="EMBL" id="EXU81464.1"/>
    </source>
</evidence>
<feature type="transmembrane region" description="Helical" evidence="6">
    <location>
        <begin position="39"/>
        <end position="59"/>
    </location>
</feature>
<dbReference type="PANTHER" id="PTHR42920:SF5">
    <property type="entry name" value="EAMA DOMAIN-CONTAINING PROTEIN"/>
    <property type="match status" value="1"/>
</dbReference>
<dbReference type="RefSeq" id="WP_043378288.1">
    <property type="nucleotide sequence ID" value="NZ_JBOK01000002.1"/>
</dbReference>
<evidence type="ECO:0000256" key="6">
    <source>
        <dbReference type="SAM" id="Phobius"/>
    </source>
</evidence>
<sequence>MQSSNSSAHGILLVLGAAMLWGTTGTAQSFAPTDLSPYWVGALRLVVAGAFFVALCGLVGRSDPARRPLDLPRLLVCALCMATYNLTFFAGLQRTGVGFGTAVALGSSPIWAGLLQAVLLRRWPVGLWWLGTTIGVVGGFVMGLGKPGDWQVSWLGIGLCLLAGLTYGAYAVLSQTLVRQAGVARVNAWVFGSAALLSLPLAAVLGGEPQLSPRGLGVVLYLGLVATGVAYLLFSSGLRTVSAATSVALSKFEPITAFVLSILIVGEAPTWLAVAGLALVLCGLWLVVHSEMRQDRHG</sequence>
<feature type="transmembrane region" description="Helical" evidence="6">
    <location>
        <begin position="151"/>
        <end position="174"/>
    </location>
</feature>
<feature type="transmembrane region" description="Helical" evidence="6">
    <location>
        <begin position="98"/>
        <end position="120"/>
    </location>
</feature>
<dbReference type="EMBL" id="JBOK01000002">
    <property type="protein sequence ID" value="EXU81464.1"/>
    <property type="molecule type" value="Genomic_DNA"/>
</dbReference>
<feature type="transmembrane region" description="Helical" evidence="6">
    <location>
        <begin position="127"/>
        <end position="145"/>
    </location>
</feature>
<keyword evidence="2" id="KW-1003">Cell membrane</keyword>